<accession>A0A9X0A241</accession>
<name>A0A9X0A241_9CNID</name>
<gene>
    <name evidence="1" type="ORF">OS493_014911</name>
</gene>
<reference evidence="1" key="1">
    <citation type="submission" date="2023-01" db="EMBL/GenBank/DDBJ databases">
        <title>Genome assembly of the deep-sea coral Lophelia pertusa.</title>
        <authorList>
            <person name="Herrera S."/>
            <person name="Cordes E."/>
        </authorList>
    </citation>
    <scope>NUCLEOTIDE SEQUENCE</scope>
    <source>
        <strain evidence="1">USNM1676648</strain>
        <tissue evidence="1">Polyp</tissue>
    </source>
</reference>
<evidence type="ECO:0000313" key="1">
    <source>
        <dbReference type="EMBL" id="KAJ7391982.1"/>
    </source>
</evidence>
<protein>
    <submittedName>
        <fullName evidence="1">Uncharacterized protein</fullName>
    </submittedName>
</protein>
<keyword evidence="2" id="KW-1185">Reference proteome</keyword>
<dbReference type="EMBL" id="MU825403">
    <property type="protein sequence ID" value="KAJ7391982.1"/>
    <property type="molecule type" value="Genomic_DNA"/>
</dbReference>
<sequence>MLDIAARITKLMELKHKGRRPSNEQPNFTWPSNLANKIIEGMKTAEREVLKTMEEMEMIPALRAANAVYQNDRTGEITAMNTASSAFVEDKSLTPDENNVATFEELFHLDNDILLGSLQEENTVRLEGIADVILNSQRPEQESEEELDEGDPENCQLYKIGTCKFLQQGFVEPAKGRNLERNQEMSNTPGNTRQHIETNKAQYIEYNGQVYHIANFLSLQIGKAYVTSSGRLSRWLSTSRCNFYDSIASYLNVGEKTVFSLGSFIALFVPDIHLVVGRVTRITRTLKASTSFPLLHVDKDSSKLPGFIEVAILLFRGVGEESGDLPTVYTETSKYMWCNSRECILALHGEAHDKKFIMTKDDHALISEKLPVLKAKDSRRAKLEEKEKQEKIKQLKAGDPKDMTVILLREVLLEMGIPFKSIKAQFRRRTSHEPNRIR</sequence>
<dbReference type="Proteomes" id="UP001163046">
    <property type="component" value="Unassembled WGS sequence"/>
</dbReference>
<organism evidence="1 2">
    <name type="scientific">Desmophyllum pertusum</name>
    <dbReference type="NCBI Taxonomy" id="174260"/>
    <lineage>
        <taxon>Eukaryota</taxon>
        <taxon>Metazoa</taxon>
        <taxon>Cnidaria</taxon>
        <taxon>Anthozoa</taxon>
        <taxon>Hexacorallia</taxon>
        <taxon>Scleractinia</taxon>
        <taxon>Caryophylliina</taxon>
        <taxon>Caryophylliidae</taxon>
        <taxon>Desmophyllum</taxon>
    </lineage>
</organism>
<proteinExistence type="predicted"/>
<evidence type="ECO:0000313" key="2">
    <source>
        <dbReference type="Proteomes" id="UP001163046"/>
    </source>
</evidence>
<comment type="caution">
    <text evidence="1">The sequence shown here is derived from an EMBL/GenBank/DDBJ whole genome shotgun (WGS) entry which is preliminary data.</text>
</comment>
<dbReference type="OrthoDB" id="6013883at2759"/>
<dbReference type="AlphaFoldDB" id="A0A9X0A241"/>